<evidence type="ECO:0000313" key="3">
    <source>
        <dbReference type="Proteomes" id="UP000250870"/>
    </source>
</evidence>
<reference evidence="2 3" key="1">
    <citation type="journal article" date="2018" name="Int. J. Syst. Evol. Microbiol.">
        <title>Whole-genome-based revisit of Photorhabdus phylogeny: proposal for the elevation of most Photorhabdus subspecies to the species level and description of one novel species Photorhabdus bodei sp. nov., and one novel subspecies Photorhabdus laumondii subsp. clarkei subsp. nov.</title>
        <authorList>
            <person name="Machado R.A.R."/>
            <person name="Wuthrich D."/>
            <person name="Kuhnert P."/>
            <person name="Arce C.C.M."/>
            <person name="Thonen L."/>
            <person name="Ruiz C."/>
            <person name="Zhang X."/>
            <person name="Robert C.A.M."/>
            <person name="Karimi J."/>
            <person name="Kamali S."/>
            <person name="Ma J."/>
            <person name="Bruggmann R."/>
            <person name="Erb M."/>
        </authorList>
    </citation>
    <scope>NUCLEOTIDE SEQUENCE [LARGE SCALE GENOMIC DNA]</scope>
    <source>
        <strain evidence="2 3">BOJ-47</strain>
    </source>
</reference>
<comment type="caution">
    <text evidence="2">The sequence shown here is derived from an EMBL/GenBank/DDBJ whole genome shotgun (WGS) entry which is preliminary data.</text>
</comment>
<feature type="region of interest" description="Disordered" evidence="1">
    <location>
        <begin position="372"/>
        <end position="402"/>
    </location>
</feature>
<dbReference type="RefSeq" id="WP_113025078.1">
    <property type="nucleotide sequence ID" value="NZ_CAWNWQ010000005.1"/>
</dbReference>
<sequence length="402" mass="42140">MEKIRTVAETLAILHQYHHPLGLERQPKQLKTADFDGPVIFSNDLETATVPPAFFTVQTIQELKALNGVPDSRYGPGKMESHYPLPEPFSAERLANVSGYHIDLRKAFRAYIYGDSALVKDYEEILNAKRFPMQVALYSGEQITINADNPLIIEDKEHCGEPVVLVYSQITIEPEGKVICYTNGRIEANVIQGVGFGPQHFVNKGRDGKNGIAGTGGSNGVSGARGQDGRENKDSCVTWPTPGTHGTKGSSGMKGTDGEHGQEANKLTVTCGKVRGIIFLQSDGGGGGNGGDGGYGGDGGNGGNSGDVGDIEFNYSVGYPQLSYSLRPGSAGAGGRAGRGGRGGEGGCALCNAGDQTKNVSYLSCCGRSGVKGSDGNPGKPGQPGKKGQIYINGKLHESSVS</sequence>
<feature type="compositionally biased region" description="Low complexity" evidence="1">
    <location>
        <begin position="378"/>
        <end position="389"/>
    </location>
</feature>
<feature type="compositionally biased region" description="Gly residues" evidence="1">
    <location>
        <begin position="211"/>
        <end position="220"/>
    </location>
</feature>
<evidence type="ECO:0000313" key="2">
    <source>
        <dbReference type="EMBL" id="RAW92119.1"/>
    </source>
</evidence>
<evidence type="ECO:0000256" key="1">
    <source>
        <dbReference type="SAM" id="MobiDB-lite"/>
    </source>
</evidence>
<feature type="region of interest" description="Disordered" evidence="1">
    <location>
        <begin position="205"/>
        <end position="263"/>
    </location>
</feature>
<name>A0A329VK07_9GAMM</name>
<protein>
    <recommendedName>
        <fullName evidence="4">Collagen-like protein</fullName>
    </recommendedName>
</protein>
<accession>A0A329VK07</accession>
<evidence type="ECO:0008006" key="4">
    <source>
        <dbReference type="Google" id="ProtNLM"/>
    </source>
</evidence>
<proteinExistence type="predicted"/>
<dbReference type="EMBL" id="NSCI01000005">
    <property type="protein sequence ID" value="RAW92119.1"/>
    <property type="molecule type" value="Genomic_DNA"/>
</dbReference>
<feature type="region of interest" description="Disordered" evidence="1">
    <location>
        <begin position="283"/>
        <end position="303"/>
    </location>
</feature>
<dbReference type="AlphaFoldDB" id="A0A329VK07"/>
<organism evidence="2 3">
    <name type="scientific">Photorhabdus laumondii subsp. clarkei</name>
    <dbReference type="NCBI Taxonomy" id="2029685"/>
    <lineage>
        <taxon>Bacteria</taxon>
        <taxon>Pseudomonadati</taxon>
        <taxon>Pseudomonadota</taxon>
        <taxon>Gammaproteobacteria</taxon>
        <taxon>Enterobacterales</taxon>
        <taxon>Morganellaceae</taxon>
        <taxon>Photorhabdus</taxon>
    </lineage>
</organism>
<gene>
    <name evidence="2" type="ORF">CKY01_06335</name>
</gene>
<dbReference type="Proteomes" id="UP000250870">
    <property type="component" value="Unassembled WGS sequence"/>
</dbReference>